<reference evidence="1 2" key="2">
    <citation type="journal article" date="2010" name="Nature">
        <title>Comparative genomics reveals mobile pathogenicity chromosomes in Fusarium.</title>
        <authorList>
            <person name="Ma L.J."/>
            <person name="van der Does H.C."/>
            <person name="Borkovich K.A."/>
            <person name="Coleman J.J."/>
            <person name="Daboussi M.J."/>
            <person name="Di Pietro A."/>
            <person name="Dufresne M."/>
            <person name="Freitag M."/>
            <person name="Grabherr M."/>
            <person name="Henrissat B."/>
            <person name="Houterman P.M."/>
            <person name="Kang S."/>
            <person name="Shim W.B."/>
            <person name="Woloshuk C."/>
            <person name="Xie X."/>
            <person name="Xu J.R."/>
            <person name="Antoniw J."/>
            <person name="Baker S.E."/>
            <person name="Bluhm B.H."/>
            <person name="Breakspear A."/>
            <person name="Brown D.W."/>
            <person name="Butchko R.A."/>
            <person name="Chapman S."/>
            <person name="Coulson R."/>
            <person name="Coutinho P.M."/>
            <person name="Danchin E.G."/>
            <person name="Diener A."/>
            <person name="Gale L.R."/>
            <person name="Gardiner D.M."/>
            <person name="Goff S."/>
            <person name="Hammond-Kosack K.E."/>
            <person name="Hilburn K."/>
            <person name="Hua-Van A."/>
            <person name="Jonkers W."/>
            <person name="Kazan K."/>
            <person name="Kodira C.D."/>
            <person name="Koehrsen M."/>
            <person name="Kumar L."/>
            <person name="Lee Y.H."/>
            <person name="Li L."/>
            <person name="Manners J.M."/>
            <person name="Miranda-Saavedra D."/>
            <person name="Mukherjee M."/>
            <person name="Park G."/>
            <person name="Park J."/>
            <person name="Park S.Y."/>
            <person name="Proctor R.H."/>
            <person name="Regev A."/>
            <person name="Ruiz-Roldan M.C."/>
            <person name="Sain D."/>
            <person name="Sakthikumar S."/>
            <person name="Sykes S."/>
            <person name="Schwartz D.C."/>
            <person name="Turgeon B.G."/>
            <person name="Wapinski I."/>
            <person name="Yoder O."/>
            <person name="Young S."/>
            <person name="Zeng Q."/>
            <person name="Zhou S."/>
            <person name="Galagan J."/>
            <person name="Cuomo C.A."/>
            <person name="Kistler H.C."/>
            <person name="Rep M."/>
        </authorList>
    </citation>
    <scope>NUCLEOTIDE SEQUENCE [LARGE SCALE GENOMIC DNA]</scope>
    <source>
        <strain evidence="2">M3125 / FGSC 7600</strain>
    </source>
</reference>
<dbReference type="AlphaFoldDB" id="W7MX78"/>
<gene>
    <name evidence="1" type="ORF">FVEG_17714</name>
</gene>
<accession>W7MX78</accession>
<evidence type="ECO:0000313" key="2">
    <source>
        <dbReference type="Proteomes" id="UP000009096"/>
    </source>
</evidence>
<dbReference type="GeneID" id="30074590"/>
<protein>
    <submittedName>
        <fullName evidence="1">Uncharacterized protein</fullName>
    </submittedName>
</protein>
<evidence type="ECO:0000313" key="1">
    <source>
        <dbReference type="EMBL" id="EWG55956.1"/>
    </source>
</evidence>
<dbReference type="RefSeq" id="XP_018762147.1">
    <property type="nucleotide sequence ID" value="XM_018906945.1"/>
</dbReference>
<organism evidence="1 2">
    <name type="scientific">Gibberella moniliformis (strain M3125 / FGSC 7600)</name>
    <name type="common">Maize ear and stalk rot fungus</name>
    <name type="synonym">Fusarium verticillioides</name>
    <dbReference type="NCBI Taxonomy" id="334819"/>
    <lineage>
        <taxon>Eukaryota</taxon>
        <taxon>Fungi</taxon>
        <taxon>Dikarya</taxon>
        <taxon>Ascomycota</taxon>
        <taxon>Pezizomycotina</taxon>
        <taxon>Sordariomycetes</taxon>
        <taxon>Hypocreomycetidae</taxon>
        <taxon>Hypocreales</taxon>
        <taxon>Nectriaceae</taxon>
        <taxon>Fusarium</taxon>
        <taxon>Fusarium fujikuroi species complex</taxon>
    </lineage>
</organism>
<sequence length="244" mass="27461">MSHHLKTGRGMGLQPGAFTHLNKQRQVSGQFMEADDAPAQVSIGERDIKDRLHEALYKRATRLDRLRGLIVAWVDHGFFIIVPRKHNGRLVVRYPALSDPFTEAHATARSLASGKPTSEILGTAVCSTHFTIPINHRVVTGPQMILNLLVAMDELCDPEDGSQLQPSVHHGRFAGLPSPSSNSAHRMALVAVPGVKQSHSFPDETRSFILSRHLDNCRDTRPIDETNRRFYTREIRQWPSQWRI</sequence>
<reference evidence="2" key="1">
    <citation type="journal article" date="2007" name="Science">
        <title>The Fusarium graminearum genome reveals a link between localized polymorphism and pathogen specialization.</title>
        <authorList>
            <person name="Cuomo C.A."/>
            <person name="Gueldener U."/>
            <person name="Xu J.-R."/>
            <person name="Trail F."/>
            <person name="Turgeon B.G."/>
            <person name="Di Pietro A."/>
            <person name="Walton J.D."/>
            <person name="Ma L.-J."/>
            <person name="Baker S.E."/>
            <person name="Rep M."/>
            <person name="Adam G."/>
            <person name="Antoniw J."/>
            <person name="Baldwin T."/>
            <person name="Calvo S.E."/>
            <person name="Chang Y.-L."/>
            <person name="DeCaprio D."/>
            <person name="Gale L.R."/>
            <person name="Gnerre S."/>
            <person name="Goswami R.S."/>
            <person name="Hammond-Kosack K."/>
            <person name="Harris L.J."/>
            <person name="Hilburn K."/>
            <person name="Kennell J.C."/>
            <person name="Kroken S."/>
            <person name="Magnuson J.K."/>
            <person name="Mannhaupt G."/>
            <person name="Mauceli E.W."/>
            <person name="Mewes H.-W."/>
            <person name="Mitterbauer R."/>
            <person name="Muehlbauer G."/>
            <person name="Muensterkoetter M."/>
            <person name="Nelson D."/>
            <person name="O'Donnell K."/>
            <person name="Ouellet T."/>
            <person name="Qi W."/>
            <person name="Quesneville H."/>
            <person name="Roncero M.I.G."/>
            <person name="Seong K.-Y."/>
            <person name="Tetko I.V."/>
            <person name="Urban M."/>
            <person name="Waalwijk C."/>
            <person name="Ward T.J."/>
            <person name="Yao J."/>
            <person name="Birren B.W."/>
            <person name="Kistler H.C."/>
        </authorList>
    </citation>
    <scope>NUCLEOTIDE SEQUENCE [LARGE SCALE GENOMIC DNA]</scope>
    <source>
        <strain evidence="2">M3125 / FGSC 7600</strain>
    </source>
</reference>
<proteinExistence type="predicted"/>
<dbReference type="EMBL" id="DS022267">
    <property type="protein sequence ID" value="EWG55956.1"/>
    <property type="molecule type" value="Genomic_DNA"/>
</dbReference>
<dbReference type="Proteomes" id="UP000009096">
    <property type="component" value="Unassembled WGS sequence"/>
</dbReference>
<name>W7MX78_GIBM7</name>
<dbReference type="VEuPathDB" id="FungiDB:FVEG_17714"/>
<dbReference type="KEGG" id="fvr:FVEG_17714"/>
<keyword evidence="2" id="KW-1185">Reference proteome</keyword>